<comment type="caution">
    <text evidence="3">The sequence shown here is derived from an EMBL/GenBank/DDBJ whole genome shotgun (WGS) entry which is preliminary data.</text>
</comment>
<dbReference type="AlphaFoldDB" id="A0A1G1YCH6"/>
<name>A0A1G1YCH6_9BACT</name>
<feature type="region of interest" description="Disordered" evidence="1">
    <location>
        <begin position="85"/>
        <end position="116"/>
    </location>
</feature>
<evidence type="ECO:0000313" key="4">
    <source>
        <dbReference type="Proteomes" id="UP000177310"/>
    </source>
</evidence>
<evidence type="ECO:0000256" key="1">
    <source>
        <dbReference type="SAM" id="MobiDB-lite"/>
    </source>
</evidence>
<dbReference type="Proteomes" id="UP000177310">
    <property type="component" value="Unassembled WGS sequence"/>
</dbReference>
<keyword evidence="2" id="KW-0472">Membrane</keyword>
<proteinExistence type="predicted"/>
<sequence length="121" mass="12873">MLVPQRLNRSKFIALIIITVAAVALMLYLLASSFWGGGGSVPIEHLTPAIIGVAPIKTDFAADLLNREPYTKLKQHGELPVSVGAVGRDNPFEPADGSQPETEPGAPATTTTPGNEFLFNF</sequence>
<organism evidence="3 4">
    <name type="scientific">Candidatus Buchananbacteria bacterium RIFCSPHIGHO2_02_FULL_56_16</name>
    <dbReference type="NCBI Taxonomy" id="1797542"/>
    <lineage>
        <taxon>Bacteria</taxon>
        <taxon>Candidatus Buchananiibacteriota</taxon>
    </lineage>
</organism>
<keyword evidence="2" id="KW-1133">Transmembrane helix</keyword>
<evidence type="ECO:0000256" key="2">
    <source>
        <dbReference type="SAM" id="Phobius"/>
    </source>
</evidence>
<gene>
    <name evidence="3" type="ORF">A3J59_00895</name>
</gene>
<dbReference type="STRING" id="1797542.A3J59_00895"/>
<protein>
    <submittedName>
        <fullName evidence="3">Uncharacterized protein</fullName>
    </submittedName>
</protein>
<reference evidence="3 4" key="1">
    <citation type="journal article" date="2016" name="Nat. Commun.">
        <title>Thousands of microbial genomes shed light on interconnected biogeochemical processes in an aquifer system.</title>
        <authorList>
            <person name="Anantharaman K."/>
            <person name="Brown C.T."/>
            <person name="Hug L.A."/>
            <person name="Sharon I."/>
            <person name="Castelle C.J."/>
            <person name="Probst A.J."/>
            <person name="Thomas B.C."/>
            <person name="Singh A."/>
            <person name="Wilkins M.J."/>
            <person name="Karaoz U."/>
            <person name="Brodie E.L."/>
            <person name="Williams K.H."/>
            <person name="Hubbard S.S."/>
            <person name="Banfield J.F."/>
        </authorList>
    </citation>
    <scope>NUCLEOTIDE SEQUENCE [LARGE SCALE GENOMIC DNA]</scope>
</reference>
<keyword evidence="2" id="KW-0812">Transmembrane</keyword>
<accession>A0A1G1YCH6</accession>
<feature type="compositionally biased region" description="Low complexity" evidence="1">
    <location>
        <begin position="100"/>
        <end position="114"/>
    </location>
</feature>
<dbReference type="EMBL" id="MHIL01000038">
    <property type="protein sequence ID" value="OGY49961.1"/>
    <property type="molecule type" value="Genomic_DNA"/>
</dbReference>
<evidence type="ECO:0000313" key="3">
    <source>
        <dbReference type="EMBL" id="OGY49961.1"/>
    </source>
</evidence>
<feature type="transmembrane region" description="Helical" evidence="2">
    <location>
        <begin position="12"/>
        <end position="35"/>
    </location>
</feature>